<evidence type="ECO:0000256" key="1">
    <source>
        <dbReference type="SAM" id="Phobius"/>
    </source>
</evidence>
<reference evidence="2 3" key="1">
    <citation type="submission" date="2018-08" db="EMBL/GenBank/DDBJ databases">
        <title>A genome reference for cultivated species of the human gut microbiota.</title>
        <authorList>
            <person name="Zou Y."/>
            <person name="Xue W."/>
            <person name="Luo G."/>
        </authorList>
    </citation>
    <scope>NUCLEOTIDE SEQUENCE [LARGE SCALE GENOMIC DNA]</scope>
    <source>
        <strain evidence="2 3">AF21-24</strain>
    </source>
</reference>
<feature type="transmembrane region" description="Helical" evidence="1">
    <location>
        <begin position="32"/>
        <end position="52"/>
    </location>
</feature>
<keyword evidence="1" id="KW-1133">Transmembrane helix</keyword>
<protein>
    <submittedName>
        <fullName evidence="2">Uncharacterized protein</fullName>
    </submittedName>
</protein>
<evidence type="ECO:0000313" key="3">
    <source>
        <dbReference type="Proteomes" id="UP000284242"/>
    </source>
</evidence>
<name>A0A412KGD3_9FIRM</name>
<comment type="caution">
    <text evidence="2">The sequence shown here is derived from an EMBL/GenBank/DDBJ whole genome shotgun (WGS) entry which is preliminary data.</text>
</comment>
<proteinExistence type="predicted"/>
<keyword evidence="1" id="KW-0812">Transmembrane</keyword>
<keyword evidence="1" id="KW-0472">Membrane</keyword>
<accession>A0A412KGD3</accession>
<evidence type="ECO:0000313" key="2">
    <source>
        <dbReference type="EMBL" id="RGS67702.1"/>
    </source>
</evidence>
<dbReference type="AlphaFoldDB" id="A0A412KGD3"/>
<dbReference type="Proteomes" id="UP000284242">
    <property type="component" value="Unassembled WGS sequence"/>
</dbReference>
<gene>
    <name evidence="2" type="ORF">DWX77_16515</name>
</gene>
<feature type="non-terminal residue" evidence="2">
    <location>
        <position position="61"/>
    </location>
</feature>
<feature type="transmembrane region" description="Helical" evidence="1">
    <location>
        <begin position="7"/>
        <end position="26"/>
    </location>
</feature>
<sequence length="61" mass="6629">MKKKNIIISIACSIFFIICVGAAIILFPKVKIISIACSIFFIICVGAAIILFPKVKEETIA</sequence>
<organism evidence="2 3">
    <name type="scientific">Blautia obeum</name>
    <dbReference type="NCBI Taxonomy" id="40520"/>
    <lineage>
        <taxon>Bacteria</taxon>
        <taxon>Bacillati</taxon>
        <taxon>Bacillota</taxon>
        <taxon>Clostridia</taxon>
        <taxon>Lachnospirales</taxon>
        <taxon>Lachnospiraceae</taxon>
        <taxon>Blautia</taxon>
    </lineage>
</organism>
<dbReference type="EMBL" id="QRVV01000134">
    <property type="protein sequence ID" value="RGS67702.1"/>
    <property type="molecule type" value="Genomic_DNA"/>
</dbReference>